<keyword evidence="2" id="KW-0732">Signal</keyword>
<dbReference type="AlphaFoldDB" id="A0A3G8MA20"/>
<gene>
    <name evidence="4" type="ORF">EHO51_17860</name>
</gene>
<evidence type="ECO:0000256" key="1">
    <source>
        <dbReference type="SAM" id="Phobius"/>
    </source>
</evidence>
<dbReference type="RefSeq" id="WP_124740227.1">
    <property type="nucleotide sequence ID" value="NZ_CP034087.1"/>
</dbReference>
<accession>A0A3G8MA20</accession>
<dbReference type="EMBL" id="CP034087">
    <property type="protein sequence ID" value="AZG78716.1"/>
    <property type="molecule type" value="Genomic_DNA"/>
</dbReference>
<keyword evidence="1" id="KW-0812">Transmembrane</keyword>
<dbReference type="KEGG" id="mros:EHO51_17860"/>
<geneLocation type="plasmid" evidence="5">
    <name>pgw6_1</name>
</geneLocation>
<reference evidence="4 5" key="1">
    <citation type="submission" date="2018-11" db="EMBL/GenBank/DDBJ databases">
        <title>Genome squencing of methanotrophic bacteria isolated from alkaline groundwater in Korea.</title>
        <authorList>
            <person name="Nguyen L.N."/>
        </authorList>
    </citation>
    <scope>NUCLEOTIDE SEQUENCE [LARGE SCALE GENOMIC DNA]</scope>
    <source>
        <strain evidence="4 5">GW6</strain>
        <plasmid evidence="5">pgw6_1</plasmid>
    </source>
</reference>
<dbReference type="InterPro" id="IPR018649">
    <property type="entry name" value="SHOCT"/>
</dbReference>
<sequence>MNGHRTLMAAASCAALIMRPAWSWAQTPTEPDKYDWERHMSHMMWDGGWYGMIFGPLFMILALAAVIAVVVLLVRWIGGSWIGVQPPYQPPPGRTPLDILKERFARGEIDKEEFEERRRVLDQ</sequence>
<evidence type="ECO:0000313" key="4">
    <source>
        <dbReference type="EMBL" id="AZG78716.1"/>
    </source>
</evidence>
<evidence type="ECO:0000256" key="2">
    <source>
        <dbReference type="SAM" id="SignalP"/>
    </source>
</evidence>
<evidence type="ECO:0000313" key="5">
    <source>
        <dbReference type="Proteomes" id="UP000273982"/>
    </source>
</evidence>
<keyword evidence="1" id="KW-1133">Transmembrane helix</keyword>
<keyword evidence="4" id="KW-0614">Plasmid</keyword>
<name>A0A3G8MA20_9HYPH</name>
<feature type="signal peptide" evidence="2">
    <location>
        <begin position="1"/>
        <end position="25"/>
    </location>
</feature>
<feature type="transmembrane region" description="Helical" evidence="1">
    <location>
        <begin position="49"/>
        <end position="74"/>
    </location>
</feature>
<organism evidence="4 5">
    <name type="scientific">Methylocystis rosea</name>
    <dbReference type="NCBI Taxonomy" id="173366"/>
    <lineage>
        <taxon>Bacteria</taxon>
        <taxon>Pseudomonadati</taxon>
        <taxon>Pseudomonadota</taxon>
        <taxon>Alphaproteobacteria</taxon>
        <taxon>Hyphomicrobiales</taxon>
        <taxon>Methylocystaceae</taxon>
        <taxon>Methylocystis</taxon>
    </lineage>
</organism>
<protein>
    <submittedName>
        <fullName evidence="4">SHOCT domain-containing protein</fullName>
    </submittedName>
</protein>
<proteinExistence type="predicted"/>
<dbReference type="Proteomes" id="UP000273982">
    <property type="component" value="Plasmid pGW6_1"/>
</dbReference>
<evidence type="ECO:0000259" key="3">
    <source>
        <dbReference type="Pfam" id="PF09851"/>
    </source>
</evidence>
<feature type="domain" description="SHOCT" evidence="3">
    <location>
        <begin position="95"/>
        <end position="121"/>
    </location>
</feature>
<dbReference type="Pfam" id="PF09851">
    <property type="entry name" value="SHOCT"/>
    <property type="match status" value="1"/>
</dbReference>
<keyword evidence="1" id="KW-0472">Membrane</keyword>
<feature type="chain" id="PRO_5018126313" evidence="2">
    <location>
        <begin position="26"/>
        <end position="123"/>
    </location>
</feature>